<protein>
    <submittedName>
        <fullName evidence="3">Uncharacterized protein</fullName>
    </submittedName>
</protein>
<reference evidence="3" key="1">
    <citation type="submission" date="2019-12" db="EMBL/GenBank/DDBJ databases">
        <title>Genome sequencing and annotation of Brassica cretica.</title>
        <authorList>
            <person name="Studholme D.J."/>
            <person name="Sarris P."/>
        </authorList>
    </citation>
    <scope>NUCLEOTIDE SEQUENCE</scope>
    <source>
        <strain evidence="3">PFS-109/04</strain>
        <tissue evidence="3">Leaf</tissue>
    </source>
</reference>
<comment type="caution">
    <text evidence="3">The sequence shown here is derived from an EMBL/GenBank/DDBJ whole genome shotgun (WGS) entry which is preliminary data.</text>
</comment>
<feature type="region of interest" description="Disordered" evidence="2">
    <location>
        <begin position="1"/>
        <end position="23"/>
    </location>
</feature>
<organism evidence="3 4">
    <name type="scientific">Brassica cretica</name>
    <name type="common">Mustard</name>
    <dbReference type="NCBI Taxonomy" id="69181"/>
    <lineage>
        <taxon>Eukaryota</taxon>
        <taxon>Viridiplantae</taxon>
        <taxon>Streptophyta</taxon>
        <taxon>Embryophyta</taxon>
        <taxon>Tracheophyta</taxon>
        <taxon>Spermatophyta</taxon>
        <taxon>Magnoliopsida</taxon>
        <taxon>eudicotyledons</taxon>
        <taxon>Gunneridae</taxon>
        <taxon>Pentapetalae</taxon>
        <taxon>rosids</taxon>
        <taxon>malvids</taxon>
        <taxon>Brassicales</taxon>
        <taxon>Brassicaceae</taxon>
        <taxon>Brassiceae</taxon>
        <taxon>Brassica</taxon>
    </lineage>
</organism>
<feature type="coiled-coil region" evidence="1">
    <location>
        <begin position="53"/>
        <end position="109"/>
    </location>
</feature>
<feature type="region of interest" description="Disordered" evidence="2">
    <location>
        <begin position="149"/>
        <end position="175"/>
    </location>
</feature>
<name>A0A8S9P378_BRACR</name>
<dbReference type="PANTHER" id="PTHR21596">
    <property type="entry name" value="RIBONUCLEASE P SUBUNIT P38"/>
    <property type="match status" value="1"/>
</dbReference>
<dbReference type="PANTHER" id="PTHR21596:SF65">
    <property type="entry name" value="PROTEIN INVOLVED IN DE NOVO 2-RELATED"/>
    <property type="match status" value="1"/>
</dbReference>
<dbReference type="EMBL" id="QGKX02001521">
    <property type="protein sequence ID" value="KAF3511608.1"/>
    <property type="molecule type" value="Genomic_DNA"/>
</dbReference>
<dbReference type="AlphaFoldDB" id="A0A8S9P378"/>
<evidence type="ECO:0000256" key="1">
    <source>
        <dbReference type="SAM" id="Coils"/>
    </source>
</evidence>
<evidence type="ECO:0000313" key="4">
    <source>
        <dbReference type="Proteomes" id="UP000712600"/>
    </source>
</evidence>
<accession>A0A8S9P378</accession>
<evidence type="ECO:0000313" key="3">
    <source>
        <dbReference type="EMBL" id="KAF3511608.1"/>
    </source>
</evidence>
<dbReference type="Proteomes" id="UP000712600">
    <property type="component" value="Unassembled WGS sequence"/>
</dbReference>
<gene>
    <name evidence="3" type="ORF">F2Q69_00004134</name>
</gene>
<sequence length="175" mass="20312">MSVKRQSRPSHGSDTRSSPSVCCYQNASKNSSLELASMNNKRWTKKSKSWLNIRRQRDQKQAIELEFEQLKGELNVNKHMGSDGDAEIVKEVEEIYKGLTEKEEELADLDKFNQTLILRERRTNYPTDPIRTGLLYALKLNINVEMKSNTQNGTEQSSNPPTRWQHQINFEEPKQ</sequence>
<dbReference type="GO" id="GO:0080188">
    <property type="term" value="P:gene silencing by siRNA-directed DNA methylation"/>
    <property type="evidence" value="ECO:0007669"/>
    <property type="project" value="InterPro"/>
</dbReference>
<dbReference type="InterPro" id="IPR045177">
    <property type="entry name" value="FDM1-5/IDN2"/>
</dbReference>
<feature type="compositionally biased region" description="Polar residues" evidence="2">
    <location>
        <begin position="9"/>
        <end position="23"/>
    </location>
</feature>
<proteinExistence type="predicted"/>
<evidence type="ECO:0000256" key="2">
    <source>
        <dbReference type="SAM" id="MobiDB-lite"/>
    </source>
</evidence>
<keyword evidence="1" id="KW-0175">Coiled coil</keyword>
<feature type="compositionally biased region" description="Polar residues" evidence="2">
    <location>
        <begin position="149"/>
        <end position="168"/>
    </location>
</feature>